<dbReference type="Proteomes" id="UP000034607">
    <property type="component" value="Unassembled WGS sequence"/>
</dbReference>
<protein>
    <recommendedName>
        <fullName evidence="3">DNA polymerase III delta N-terminal domain-containing protein</fullName>
    </recommendedName>
</protein>
<gene>
    <name evidence="1" type="ORF">UX78_C0007G0020</name>
</gene>
<accession>A0A0G1RGP5</accession>
<reference evidence="1 2" key="1">
    <citation type="journal article" date="2015" name="Nature">
        <title>rRNA introns, odd ribosomes, and small enigmatic genomes across a large radiation of phyla.</title>
        <authorList>
            <person name="Brown C.T."/>
            <person name="Hug L.A."/>
            <person name="Thomas B.C."/>
            <person name="Sharon I."/>
            <person name="Castelle C.J."/>
            <person name="Singh A."/>
            <person name="Wilkins M.J."/>
            <person name="Williams K.H."/>
            <person name="Banfield J.F."/>
        </authorList>
    </citation>
    <scope>NUCLEOTIDE SEQUENCE [LARGE SCALE GENOMIC DNA]</scope>
</reference>
<comment type="caution">
    <text evidence="1">The sequence shown here is derived from an EMBL/GenBank/DDBJ whole genome shotgun (WGS) entry which is preliminary data.</text>
</comment>
<evidence type="ECO:0008006" key="3">
    <source>
        <dbReference type="Google" id="ProtNLM"/>
    </source>
</evidence>
<dbReference type="AlphaFoldDB" id="A0A0G1RGP5"/>
<sequence>MLILHGEDQVASREFFNSLKTQAGQSGKNILEYSGLGLKVTDLVTALNTSSLTGAATSIYITELFTRRTGADQQSIIRYLRDHPGCDVTVWEPKNISNQFKEFPASIVRKFDLPKFIFKFLENLSWPSLRLALNTSDPELIFHLLVTHVHKLIIAKDAAGDFPSWQAAKLKIQSSKYTFDELITMNDELLSIDFHLKTSQLPYDLNTALELWLMKNISPSYGEDTTEGRI</sequence>
<evidence type="ECO:0000313" key="1">
    <source>
        <dbReference type="EMBL" id="KKU56494.1"/>
    </source>
</evidence>
<name>A0A0G1RGP5_9BACT</name>
<dbReference type="EMBL" id="LCNM01000007">
    <property type="protein sequence ID" value="KKU56494.1"/>
    <property type="molecule type" value="Genomic_DNA"/>
</dbReference>
<evidence type="ECO:0000313" key="2">
    <source>
        <dbReference type="Proteomes" id="UP000034607"/>
    </source>
</evidence>
<dbReference type="Gene3D" id="1.20.272.10">
    <property type="match status" value="1"/>
</dbReference>
<organism evidence="1 2">
    <name type="scientific">Candidatus Amesbacteria bacterium GW2011_GWA2_47_11</name>
    <dbReference type="NCBI Taxonomy" id="1618357"/>
    <lineage>
        <taxon>Bacteria</taxon>
        <taxon>Candidatus Amesiibacteriota</taxon>
    </lineage>
</organism>
<proteinExistence type="predicted"/>